<dbReference type="EMBL" id="QYUO01000003">
    <property type="protein sequence ID" value="RJF92212.1"/>
    <property type="molecule type" value="Genomic_DNA"/>
</dbReference>
<dbReference type="AlphaFoldDB" id="A0A3A3FL22"/>
<dbReference type="PANTHER" id="PTHR43283:SF7">
    <property type="entry name" value="BETA-LACTAMASE-RELATED DOMAIN-CONTAINING PROTEIN"/>
    <property type="match status" value="1"/>
</dbReference>
<comment type="caution">
    <text evidence="3">The sequence shown here is derived from an EMBL/GenBank/DDBJ whole genome shotgun (WGS) entry which is preliminary data.</text>
</comment>
<dbReference type="GO" id="GO:0016787">
    <property type="term" value="F:hydrolase activity"/>
    <property type="evidence" value="ECO:0007669"/>
    <property type="project" value="UniProtKB-KW"/>
</dbReference>
<evidence type="ECO:0000313" key="4">
    <source>
        <dbReference type="Proteomes" id="UP000265955"/>
    </source>
</evidence>
<keyword evidence="3" id="KW-0378">Hydrolase</keyword>
<dbReference type="PANTHER" id="PTHR43283">
    <property type="entry name" value="BETA-LACTAMASE-RELATED"/>
    <property type="match status" value="1"/>
</dbReference>
<dbReference type="SUPFAM" id="SSF56601">
    <property type="entry name" value="beta-lactamase/transpeptidase-like"/>
    <property type="match status" value="1"/>
</dbReference>
<reference evidence="4" key="1">
    <citation type="submission" date="2018-09" db="EMBL/GenBank/DDBJ databases">
        <authorList>
            <person name="Zhu H."/>
        </authorList>
    </citation>
    <scope>NUCLEOTIDE SEQUENCE [LARGE SCALE GENOMIC DNA]</scope>
    <source>
        <strain evidence="4">K1R23-30</strain>
    </source>
</reference>
<gene>
    <name evidence="3" type="ORF">D3871_26630</name>
</gene>
<organism evidence="3 4">
    <name type="scientific">Noviherbaspirillum saxi</name>
    <dbReference type="NCBI Taxonomy" id="2320863"/>
    <lineage>
        <taxon>Bacteria</taxon>
        <taxon>Pseudomonadati</taxon>
        <taxon>Pseudomonadota</taxon>
        <taxon>Betaproteobacteria</taxon>
        <taxon>Burkholderiales</taxon>
        <taxon>Oxalobacteraceae</taxon>
        <taxon>Noviherbaspirillum</taxon>
    </lineage>
</organism>
<accession>A0A3A3FL22</accession>
<dbReference type="Gene3D" id="3.40.710.10">
    <property type="entry name" value="DD-peptidase/beta-lactamase superfamily"/>
    <property type="match status" value="1"/>
</dbReference>
<evidence type="ECO:0000313" key="3">
    <source>
        <dbReference type="EMBL" id="RJF92212.1"/>
    </source>
</evidence>
<feature type="signal peptide" evidence="1">
    <location>
        <begin position="1"/>
        <end position="20"/>
    </location>
</feature>
<evidence type="ECO:0000256" key="1">
    <source>
        <dbReference type="SAM" id="SignalP"/>
    </source>
</evidence>
<proteinExistence type="predicted"/>
<feature type="domain" description="Beta-lactamase-related" evidence="2">
    <location>
        <begin position="122"/>
        <end position="412"/>
    </location>
</feature>
<sequence length="437" mass="47955">MSIKPLASVILTFVCGTTLAQPAQPLPDPATTDPRTLGWMQGFPPAPEKTIRFEDGSFYKFPRTRWTFSHVRELWPTANVWRGPSAATPLSAAPRPLDAISFTDDKGGKTTWAEMLTRTYTDSILVLHKGRIVYEKYMNIAEPQVPHSVFSITKSFVGVLAATLAAEGTLDLDAPVVKYIPELKDGAYGDATVRNLMDMTVGVRYSEKYADPKAEIWDYSRAGGSLPVAADYAGPKTFYEFLLTLKKEGSHGEAFAYKTVNTEVLAWIIKRVSGKSLSALMSEKIWQPLGVENDAYFTVDAIGTEGGGGGLNLTLRDMARFGDMMRLGGKYNGRQIIPQTVIDDIRKGGDPAKFTKAAYPDVPGYGKGSSYRSMWWVSHNAHEVFDARGIHGQRIYIDPKADLVVVKLSSHPVASNLANIPLTDRAIEAVAAHLMND</sequence>
<dbReference type="InterPro" id="IPR050789">
    <property type="entry name" value="Diverse_Enzym_Activities"/>
</dbReference>
<dbReference type="InterPro" id="IPR012338">
    <property type="entry name" value="Beta-lactam/transpept-like"/>
</dbReference>
<dbReference type="OrthoDB" id="9814204at2"/>
<dbReference type="Proteomes" id="UP000265955">
    <property type="component" value="Unassembled WGS sequence"/>
</dbReference>
<feature type="chain" id="PRO_5017192128" evidence="1">
    <location>
        <begin position="21"/>
        <end position="437"/>
    </location>
</feature>
<evidence type="ECO:0000259" key="2">
    <source>
        <dbReference type="Pfam" id="PF00144"/>
    </source>
</evidence>
<protein>
    <submittedName>
        <fullName evidence="3">Class C beta-lactamase-related serine hydrolase</fullName>
    </submittedName>
</protein>
<keyword evidence="1" id="KW-0732">Signal</keyword>
<dbReference type="RefSeq" id="WP_119772098.1">
    <property type="nucleotide sequence ID" value="NZ_QYUO01000003.1"/>
</dbReference>
<dbReference type="Pfam" id="PF00144">
    <property type="entry name" value="Beta-lactamase"/>
    <property type="match status" value="1"/>
</dbReference>
<name>A0A3A3FL22_9BURK</name>
<keyword evidence="4" id="KW-1185">Reference proteome</keyword>
<dbReference type="InterPro" id="IPR001466">
    <property type="entry name" value="Beta-lactam-related"/>
</dbReference>